<sequence>MKPSLALLALASIGTAAPSLQSTQDGMSKRATWPNGPFVTSGRWIHDASGQNLTYAGTNWPGHADVMIPEGLQYQSIEAIVQRVKSLGMNTVRLTFAIQMVDEIYANGGEDITIENAFVQALGQSNGTRVLNQVLAKNPQFSASTTRLQVFDAVAEELNKQQLYIHLDNHISKGMWCCSSTDGNSWWGDTYFSTSNWVRGLSYMAEHGKAWPALMSLGLRNEPRDPTNNPSLSRSSYNWQAWYGFMRRGADAVHAAHPDLLIFLSGLNFDTYLTPVVQGTALTPGNGRFNRADFAGYGDDKLVLELHNYETGIGSCGTLQGNLDRNGFQALQPGGSGVANVFPVMMTEFGFQMDDRTWRGVYASCLAQYLPARKAGWTIWVLAGSYYVRSGIQDYDESWGLLNHDWSEWRSQGYVDGALKGMVRDTLS</sequence>
<evidence type="ECO:0000256" key="4">
    <source>
        <dbReference type="RuleBase" id="RU361153"/>
    </source>
</evidence>
<keyword evidence="3 4" id="KW-0326">Glycosidase</keyword>
<dbReference type="SUPFAM" id="SSF51445">
    <property type="entry name" value="(Trans)glycosidases"/>
    <property type="match status" value="1"/>
</dbReference>
<evidence type="ECO:0000256" key="1">
    <source>
        <dbReference type="ARBA" id="ARBA00005641"/>
    </source>
</evidence>
<keyword evidence="2 4" id="KW-0378">Hydrolase</keyword>
<feature type="signal peptide" evidence="5">
    <location>
        <begin position="1"/>
        <end position="16"/>
    </location>
</feature>
<protein>
    <submittedName>
        <fullName evidence="7">Glycoside hydrolase superfamily</fullName>
    </submittedName>
</protein>
<dbReference type="GO" id="GO:0000272">
    <property type="term" value="P:polysaccharide catabolic process"/>
    <property type="evidence" value="ECO:0007669"/>
    <property type="project" value="InterPro"/>
</dbReference>
<evidence type="ECO:0000256" key="3">
    <source>
        <dbReference type="ARBA" id="ARBA00023295"/>
    </source>
</evidence>
<dbReference type="Proteomes" id="UP001278766">
    <property type="component" value="Unassembled WGS sequence"/>
</dbReference>
<dbReference type="PANTHER" id="PTHR31263">
    <property type="entry name" value="CELLULASE FAMILY PROTEIN (AFU_ORTHOLOGUE AFUA_5G14560)"/>
    <property type="match status" value="1"/>
</dbReference>
<feature type="domain" description="Glycoside hydrolase family 5" evidence="6">
    <location>
        <begin position="59"/>
        <end position="382"/>
    </location>
</feature>
<evidence type="ECO:0000313" key="7">
    <source>
        <dbReference type="EMBL" id="KAK3299506.1"/>
    </source>
</evidence>
<comment type="similarity">
    <text evidence="1 4">Belongs to the glycosyl hydrolase 5 (cellulase A) family.</text>
</comment>
<dbReference type="Pfam" id="PF00150">
    <property type="entry name" value="Cellulase"/>
    <property type="match status" value="1"/>
</dbReference>
<evidence type="ECO:0000259" key="6">
    <source>
        <dbReference type="Pfam" id="PF00150"/>
    </source>
</evidence>
<reference evidence="7" key="1">
    <citation type="journal article" date="2023" name="Mol. Phylogenet. Evol.">
        <title>Genome-scale phylogeny and comparative genomics of the fungal order Sordariales.</title>
        <authorList>
            <person name="Hensen N."/>
            <person name="Bonometti L."/>
            <person name="Westerberg I."/>
            <person name="Brannstrom I.O."/>
            <person name="Guillou S."/>
            <person name="Cros-Aarteil S."/>
            <person name="Calhoun S."/>
            <person name="Haridas S."/>
            <person name="Kuo A."/>
            <person name="Mondo S."/>
            <person name="Pangilinan J."/>
            <person name="Riley R."/>
            <person name="LaButti K."/>
            <person name="Andreopoulos B."/>
            <person name="Lipzen A."/>
            <person name="Chen C."/>
            <person name="Yan M."/>
            <person name="Daum C."/>
            <person name="Ng V."/>
            <person name="Clum A."/>
            <person name="Steindorff A."/>
            <person name="Ohm R.A."/>
            <person name="Martin F."/>
            <person name="Silar P."/>
            <person name="Natvig D.O."/>
            <person name="Lalanne C."/>
            <person name="Gautier V."/>
            <person name="Ament-Velasquez S.L."/>
            <person name="Kruys A."/>
            <person name="Hutchinson M.I."/>
            <person name="Powell A.J."/>
            <person name="Barry K."/>
            <person name="Miller A.N."/>
            <person name="Grigoriev I.V."/>
            <person name="Debuchy R."/>
            <person name="Gladieux P."/>
            <person name="Hiltunen Thoren M."/>
            <person name="Johannesson H."/>
        </authorList>
    </citation>
    <scope>NUCLEOTIDE SEQUENCE</scope>
    <source>
        <strain evidence="7">CBS 168.71</strain>
    </source>
</reference>
<name>A0AAE0LVU8_9PEZI</name>
<dbReference type="GeneID" id="87838108"/>
<organism evidence="7 8">
    <name type="scientific">Chaetomium fimeti</name>
    <dbReference type="NCBI Taxonomy" id="1854472"/>
    <lineage>
        <taxon>Eukaryota</taxon>
        <taxon>Fungi</taxon>
        <taxon>Dikarya</taxon>
        <taxon>Ascomycota</taxon>
        <taxon>Pezizomycotina</taxon>
        <taxon>Sordariomycetes</taxon>
        <taxon>Sordariomycetidae</taxon>
        <taxon>Sordariales</taxon>
        <taxon>Chaetomiaceae</taxon>
        <taxon>Chaetomium</taxon>
    </lineage>
</organism>
<gene>
    <name evidence="7" type="ORF">B0H64DRAFT_337524</name>
</gene>
<dbReference type="Gene3D" id="3.20.20.80">
    <property type="entry name" value="Glycosidases"/>
    <property type="match status" value="1"/>
</dbReference>
<feature type="chain" id="PRO_5042039814" evidence="5">
    <location>
        <begin position="17"/>
        <end position="428"/>
    </location>
</feature>
<comment type="caution">
    <text evidence="7">The sequence shown here is derived from an EMBL/GenBank/DDBJ whole genome shotgun (WGS) entry which is preliminary data.</text>
</comment>
<dbReference type="RefSeq" id="XP_062663020.1">
    <property type="nucleotide sequence ID" value="XM_062801160.1"/>
</dbReference>
<accession>A0AAE0LVU8</accession>
<dbReference type="GO" id="GO:0004553">
    <property type="term" value="F:hydrolase activity, hydrolyzing O-glycosyl compounds"/>
    <property type="evidence" value="ECO:0007669"/>
    <property type="project" value="InterPro"/>
</dbReference>
<evidence type="ECO:0000256" key="2">
    <source>
        <dbReference type="ARBA" id="ARBA00022801"/>
    </source>
</evidence>
<dbReference type="EMBL" id="JAUEPN010000002">
    <property type="protein sequence ID" value="KAK3299506.1"/>
    <property type="molecule type" value="Genomic_DNA"/>
</dbReference>
<dbReference type="AlphaFoldDB" id="A0AAE0LVU8"/>
<keyword evidence="8" id="KW-1185">Reference proteome</keyword>
<evidence type="ECO:0000256" key="5">
    <source>
        <dbReference type="SAM" id="SignalP"/>
    </source>
</evidence>
<dbReference type="PANTHER" id="PTHR31263:SF0">
    <property type="entry name" value="CELLULASE FAMILY PROTEIN (AFU_ORTHOLOGUE AFUA_5G14560)"/>
    <property type="match status" value="1"/>
</dbReference>
<reference evidence="7" key="2">
    <citation type="submission" date="2023-06" db="EMBL/GenBank/DDBJ databases">
        <authorList>
            <consortium name="Lawrence Berkeley National Laboratory"/>
            <person name="Haridas S."/>
            <person name="Hensen N."/>
            <person name="Bonometti L."/>
            <person name="Westerberg I."/>
            <person name="Brannstrom I.O."/>
            <person name="Guillou S."/>
            <person name="Cros-Aarteil S."/>
            <person name="Calhoun S."/>
            <person name="Kuo A."/>
            <person name="Mondo S."/>
            <person name="Pangilinan J."/>
            <person name="Riley R."/>
            <person name="Labutti K."/>
            <person name="Andreopoulos B."/>
            <person name="Lipzen A."/>
            <person name="Chen C."/>
            <person name="Yanf M."/>
            <person name="Daum C."/>
            <person name="Ng V."/>
            <person name="Clum A."/>
            <person name="Steindorff A."/>
            <person name="Ohm R."/>
            <person name="Martin F."/>
            <person name="Silar P."/>
            <person name="Natvig D."/>
            <person name="Lalanne C."/>
            <person name="Gautier V."/>
            <person name="Ament-Velasquez S.L."/>
            <person name="Kruys A."/>
            <person name="Hutchinson M.I."/>
            <person name="Powell A.J."/>
            <person name="Barry K."/>
            <person name="Miller A.N."/>
            <person name="Grigoriev I.V."/>
            <person name="Debuchy R."/>
            <person name="Gladieux P."/>
            <person name="Thoren M.H."/>
            <person name="Johannesson H."/>
        </authorList>
    </citation>
    <scope>NUCLEOTIDE SEQUENCE</scope>
    <source>
        <strain evidence="7">CBS 168.71</strain>
    </source>
</reference>
<proteinExistence type="inferred from homology"/>
<evidence type="ECO:0000313" key="8">
    <source>
        <dbReference type="Proteomes" id="UP001278766"/>
    </source>
</evidence>
<keyword evidence="5" id="KW-0732">Signal</keyword>
<dbReference type="InterPro" id="IPR017853">
    <property type="entry name" value="GH"/>
</dbReference>
<dbReference type="InterPro" id="IPR001547">
    <property type="entry name" value="Glyco_hydro_5"/>
</dbReference>